<evidence type="ECO:0000313" key="2">
    <source>
        <dbReference type="Proteomes" id="UP000280834"/>
    </source>
</evidence>
<evidence type="ECO:0000313" key="3">
    <source>
        <dbReference type="WBParaSite" id="BTMF_0001795501-mRNA-1"/>
    </source>
</evidence>
<organism evidence="3">
    <name type="scientific">Brugia timori</name>
    <dbReference type="NCBI Taxonomy" id="42155"/>
    <lineage>
        <taxon>Eukaryota</taxon>
        <taxon>Metazoa</taxon>
        <taxon>Ecdysozoa</taxon>
        <taxon>Nematoda</taxon>
        <taxon>Chromadorea</taxon>
        <taxon>Rhabditida</taxon>
        <taxon>Spirurina</taxon>
        <taxon>Spiruromorpha</taxon>
        <taxon>Filarioidea</taxon>
        <taxon>Onchocercidae</taxon>
        <taxon>Brugia</taxon>
    </lineage>
</organism>
<accession>A0A0R3RD32</accession>
<dbReference type="AlphaFoldDB" id="A0A0R3RD32"/>
<evidence type="ECO:0000313" key="1">
    <source>
        <dbReference type="EMBL" id="VDO56465.1"/>
    </source>
</evidence>
<sequence>MGCKENIFCQLQTRYIRPLNIRSRWHDLKIKNLRKLSICYLRFD</sequence>
<keyword evidence="2" id="KW-1185">Reference proteome</keyword>
<dbReference type="EMBL" id="UZAG01023357">
    <property type="protein sequence ID" value="VDO56465.1"/>
    <property type="molecule type" value="Genomic_DNA"/>
</dbReference>
<dbReference type="WBParaSite" id="BTMF_0001795501-mRNA-1">
    <property type="protein sequence ID" value="BTMF_0001795501-mRNA-1"/>
    <property type="gene ID" value="BTMF_0001795501"/>
</dbReference>
<protein>
    <submittedName>
        <fullName evidence="1 3">Uncharacterized protein</fullName>
    </submittedName>
</protein>
<name>A0A0R3RD32_9BILA</name>
<dbReference type="Proteomes" id="UP000280834">
    <property type="component" value="Unassembled WGS sequence"/>
</dbReference>
<reference evidence="1 2" key="2">
    <citation type="submission" date="2018-11" db="EMBL/GenBank/DDBJ databases">
        <authorList>
            <consortium name="Pathogen Informatics"/>
        </authorList>
    </citation>
    <scope>NUCLEOTIDE SEQUENCE [LARGE SCALE GENOMIC DNA]</scope>
</reference>
<reference evidence="3" key="1">
    <citation type="submission" date="2017-02" db="UniProtKB">
        <authorList>
            <consortium name="WormBaseParasite"/>
        </authorList>
    </citation>
    <scope>IDENTIFICATION</scope>
</reference>
<proteinExistence type="predicted"/>
<gene>
    <name evidence="1" type="ORF">BTMF_LOCUS15918</name>
</gene>